<reference evidence="17" key="1">
    <citation type="submission" date="2022-11" db="EMBL/GenBank/DDBJ databases">
        <authorList>
            <person name="Petersen C."/>
        </authorList>
    </citation>
    <scope>NUCLEOTIDE SEQUENCE</scope>
    <source>
        <strain evidence="17">IBT 21917</strain>
    </source>
</reference>
<keyword evidence="12" id="KW-1133">Transmembrane helix</keyword>
<evidence type="ECO:0000256" key="5">
    <source>
        <dbReference type="ARBA" id="ARBA00014651"/>
    </source>
</evidence>
<keyword evidence="6" id="KW-0812">Transmembrane</keyword>
<dbReference type="PROSITE" id="PS50830">
    <property type="entry name" value="TNASE_3"/>
    <property type="match status" value="1"/>
</dbReference>
<dbReference type="GO" id="GO:0046872">
    <property type="term" value="F:metal ion binding"/>
    <property type="evidence" value="ECO:0007669"/>
    <property type="project" value="UniProtKB-KW"/>
</dbReference>
<dbReference type="GO" id="GO:0004519">
    <property type="term" value="F:endonuclease activity"/>
    <property type="evidence" value="ECO:0007669"/>
    <property type="project" value="UniProtKB-KW"/>
</dbReference>
<feature type="domain" description="TNase-like" evidence="16">
    <location>
        <begin position="86"/>
        <end position="253"/>
    </location>
</feature>
<evidence type="ECO:0000256" key="2">
    <source>
        <dbReference type="ARBA" id="ARBA00004173"/>
    </source>
</evidence>
<protein>
    <recommendedName>
        <fullName evidence="4">Probable endonuclease LCL3</fullName>
    </recommendedName>
    <alternativeName>
        <fullName evidence="5">Probable endonuclease lcl3</fullName>
    </alternativeName>
</protein>
<dbReference type="Gene3D" id="2.40.50.90">
    <property type="match status" value="1"/>
</dbReference>
<dbReference type="GO" id="GO:0016787">
    <property type="term" value="F:hydrolase activity"/>
    <property type="evidence" value="ECO:0007669"/>
    <property type="project" value="UniProtKB-KW"/>
</dbReference>
<dbReference type="AlphaFoldDB" id="A0A9W9ILD2"/>
<dbReference type="GO" id="GO:0016020">
    <property type="term" value="C:membrane"/>
    <property type="evidence" value="ECO:0007669"/>
    <property type="project" value="UniProtKB-SubCell"/>
</dbReference>
<keyword evidence="10" id="KW-0378">Hydrolase</keyword>
<keyword evidence="8" id="KW-0479">Metal-binding</keyword>
<evidence type="ECO:0000259" key="16">
    <source>
        <dbReference type="PROSITE" id="PS50830"/>
    </source>
</evidence>
<reference evidence="17" key="2">
    <citation type="journal article" date="2023" name="IMA Fungus">
        <title>Comparative genomic study of the Penicillium genus elucidates a diverse pangenome and 15 lateral gene transfer events.</title>
        <authorList>
            <person name="Petersen C."/>
            <person name="Sorensen T."/>
            <person name="Nielsen M.R."/>
            <person name="Sondergaard T.E."/>
            <person name="Sorensen J.L."/>
            <person name="Fitzpatrick D.A."/>
            <person name="Frisvad J.C."/>
            <person name="Nielsen K.L."/>
        </authorList>
    </citation>
    <scope>NUCLEOTIDE SEQUENCE</scope>
    <source>
        <strain evidence="17">IBT 21917</strain>
    </source>
</reference>
<dbReference type="GO" id="GO:0005739">
    <property type="term" value="C:mitochondrion"/>
    <property type="evidence" value="ECO:0007669"/>
    <property type="project" value="UniProtKB-SubCell"/>
</dbReference>
<dbReference type="InterPro" id="IPR035437">
    <property type="entry name" value="SNase_OB-fold_sf"/>
</dbReference>
<dbReference type="InterPro" id="IPR016071">
    <property type="entry name" value="Staphylococal_nuclease_OB-fold"/>
</dbReference>
<dbReference type="SUPFAM" id="SSF50199">
    <property type="entry name" value="Staphylococcal nuclease"/>
    <property type="match status" value="1"/>
</dbReference>
<evidence type="ECO:0000256" key="8">
    <source>
        <dbReference type="ARBA" id="ARBA00022723"/>
    </source>
</evidence>
<evidence type="ECO:0000313" key="17">
    <source>
        <dbReference type="EMBL" id="KAJ5179160.1"/>
    </source>
</evidence>
<evidence type="ECO:0000256" key="9">
    <source>
        <dbReference type="ARBA" id="ARBA00022759"/>
    </source>
</evidence>
<evidence type="ECO:0000256" key="12">
    <source>
        <dbReference type="ARBA" id="ARBA00022989"/>
    </source>
</evidence>
<dbReference type="OrthoDB" id="430293at2759"/>
<evidence type="ECO:0000256" key="3">
    <source>
        <dbReference type="ARBA" id="ARBA00005435"/>
    </source>
</evidence>
<keyword evidence="11" id="KW-0106">Calcium</keyword>
<accession>A0A9W9ILD2</accession>
<dbReference type="EMBL" id="JAPQKO010000002">
    <property type="protein sequence ID" value="KAJ5179160.1"/>
    <property type="molecule type" value="Genomic_DNA"/>
</dbReference>
<keyword evidence="9" id="KW-0255">Endonuclease</keyword>
<evidence type="ECO:0000256" key="13">
    <source>
        <dbReference type="ARBA" id="ARBA00023128"/>
    </source>
</evidence>
<dbReference type="Pfam" id="PF00565">
    <property type="entry name" value="SNase"/>
    <property type="match status" value="1"/>
</dbReference>
<keyword evidence="14" id="KW-0472">Membrane</keyword>
<evidence type="ECO:0000313" key="18">
    <source>
        <dbReference type="Proteomes" id="UP001146351"/>
    </source>
</evidence>
<feature type="region of interest" description="Disordered" evidence="15">
    <location>
        <begin position="1"/>
        <end position="25"/>
    </location>
</feature>
<dbReference type="Proteomes" id="UP001146351">
    <property type="component" value="Unassembled WGS sequence"/>
</dbReference>
<sequence>MRWPPWSSESNNGDKHSAKPSALSSAFSRTDESGSALDWTAFTEARTLVPTVLLTGGILFAVRFHRRYLRRVPDASSISPSWLHRRSIFGRVTSVGDGDNFRIFHTPGGRLAGWGWLPWKKVPTTKKELKDNTIHIRLAGIDAPELAHFGRPEQPFARDAHAWLTSYLLHRRVRASIYRQDQYQRVVGSVFVRRALDFPPFRRRDVSYEMLKRGLATVYEGKVGAEFGGEAMEKRYRRAEWWAKKRAKGMWKDYRRIGSDWESPRDYKLRMGMGNQTDNGRKAK</sequence>
<evidence type="ECO:0000256" key="10">
    <source>
        <dbReference type="ARBA" id="ARBA00022801"/>
    </source>
</evidence>
<dbReference type="SMART" id="SM00318">
    <property type="entry name" value="SNc"/>
    <property type="match status" value="1"/>
</dbReference>
<name>A0A9W9ILD2_9EURO</name>
<keyword evidence="13" id="KW-0496">Mitochondrion</keyword>
<keyword evidence="7" id="KW-0540">Nuclease</keyword>
<evidence type="ECO:0000256" key="7">
    <source>
        <dbReference type="ARBA" id="ARBA00022722"/>
    </source>
</evidence>
<dbReference type="PANTHER" id="PTHR12302">
    <property type="entry name" value="EBNA2 BINDING PROTEIN P100"/>
    <property type="match status" value="1"/>
</dbReference>
<proteinExistence type="inferred from homology"/>
<organism evidence="17 18">
    <name type="scientific">Penicillium capsulatum</name>
    <dbReference type="NCBI Taxonomy" id="69766"/>
    <lineage>
        <taxon>Eukaryota</taxon>
        <taxon>Fungi</taxon>
        <taxon>Dikarya</taxon>
        <taxon>Ascomycota</taxon>
        <taxon>Pezizomycotina</taxon>
        <taxon>Eurotiomycetes</taxon>
        <taxon>Eurotiomycetidae</taxon>
        <taxon>Eurotiales</taxon>
        <taxon>Aspergillaceae</taxon>
        <taxon>Penicillium</taxon>
    </lineage>
</organism>
<dbReference type="PANTHER" id="PTHR12302:SF3">
    <property type="entry name" value="SERINE_THREONINE-PROTEIN KINASE 31"/>
    <property type="match status" value="1"/>
</dbReference>
<evidence type="ECO:0000256" key="15">
    <source>
        <dbReference type="SAM" id="MobiDB-lite"/>
    </source>
</evidence>
<keyword evidence="18" id="KW-1185">Reference proteome</keyword>
<evidence type="ECO:0000256" key="14">
    <source>
        <dbReference type="ARBA" id="ARBA00023136"/>
    </source>
</evidence>
<gene>
    <name evidence="17" type="ORF">N7492_002370</name>
</gene>
<comment type="similarity">
    <text evidence="3">Belongs to the LCL3 family.</text>
</comment>
<dbReference type="FunFam" id="2.40.50.90:FF:000029">
    <property type="entry name" value="Probable endonuclease lcl3"/>
    <property type="match status" value="1"/>
</dbReference>
<comment type="caution">
    <text evidence="17">The sequence shown here is derived from an EMBL/GenBank/DDBJ whole genome shotgun (WGS) entry which is preliminary data.</text>
</comment>
<evidence type="ECO:0000256" key="11">
    <source>
        <dbReference type="ARBA" id="ARBA00022837"/>
    </source>
</evidence>
<evidence type="ECO:0000256" key="4">
    <source>
        <dbReference type="ARBA" id="ARBA00013404"/>
    </source>
</evidence>
<evidence type="ECO:0000256" key="1">
    <source>
        <dbReference type="ARBA" id="ARBA00004167"/>
    </source>
</evidence>
<evidence type="ECO:0000256" key="6">
    <source>
        <dbReference type="ARBA" id="ARBA00022692"/>
    </source>
</evidence>
<comment type="subcellular location">
    <subcellularLocation>
        <location evidence="1">Membrane</location>
        <topology evidence="1">Single-pass membrane protein</topology>
    </subcellularLocation>
    <subcellularLocation>
        <location evidence="2">Mitochondrion</location>
    </subcellularLocation>
</comment>